<evidence type="ECO:0008006" key="5">
    <source>
        <dbReference type="Google" id="ProtNLM"/>
    </source>
</evidence>
<feature type="signal peptide" evidence="2">
    <location>
        <begin position="1"/>
        <end position="22"/>
    </location>
</feature>
<proteinExistence type="predicted"/>
<evidence type="ECO:0000256" key="1">
    <source>
        <dbReference type="SAM" id="MobiDB-lite"/>
    </source>
</evidence>
<reference evidence="3" key="1">
    <citation type="submission" date="2021-06" db="EMBL/GenBank/DDBJ databases">
        <authorList>
            <person name="Hodson N. C."/>
            <person name="Mongue J. A."/>
            <person name="Jaron S. K."/>
        </authorList>
    </citation>
    <scope>NUCLEOTIDE SEQUENCE</scope>
</reference>
<keyword evidence="4" id="KW-1185">Reference proteome</keyword>
<name>A0A8J2PWW5_9HEXA</name>
<gene>
    <name evidence="3" type="ORF">AFUS01_LOCUS45580</name>
</gene>
<dbReference type="EMBL" id="CAJVCH010570978">
    <property type="protein sequence ID" value="CAG7836324.1"/>
    <property type="molecule type" value="Genomic_DNA"/>
</dbReference>
<accession>A0A8J2PWW5</accession>
<evidence type="ECO:0000313" key="4">
    <source>
        <dbReference type="Proteomes" id="UP000708208"/>
    </source>
</evidence>
<protein>
    <recommendedName>
        <fullName evidence="5">Kazal-like domain-containing protein</fullName>
    </recommendedName>
</protein>
<keyword evidence="2" id="KW-0732">Signal</keyword>
<evidence type="ECO:0000313" key="3">
    <source>
        <dbReference type="EMBL" id="CAG7836324.1"/>
    </source>
</evidence>
<feature type="chain" id="PRO_5035298390" description="Kazal-like domain-containing protein" evidence="2">
    <location>
        <begin position="23"/>
        <end position="133"/>
    </location>
</feature>
<comment type="caution">
    <text evidence="3">The sequence shown here is derived from an EMBL/GenBank/DDBJ whole genome shotgun (WGS) entry which is preliminary data.</text>
</comment>
<dbReference type="Proteomes" id="UP000708208">
    <property type="component" value="Unassembled WGS sequence"/>
</dbReference>
<evidence type="ECO:0000256" key="2">
    <source>
        <dbReference type="SAM" id="SignalP"/>
    </source>
</evidence>
<organism evidence="3 4">
    <name type="scientific">Allacma fusca</name>
    <dbReference type="NCBI Taxonomy" id="39272"/>
    <lineage>
        <taxon>Eukaryota</taxon>
        <taxon>Metazoa</taxon>
        <taxon>Ecdysozoa</taxon>
        <taxon>Arthropoda</taxon>
        <taxon>Hexapoda</taxon>
        <taxon>Collembola</taxon>
        <taxon>Symphypleona</taxon>
        <taxon>Sminthuridae</taxon>
        <taxon>Allacma</taxon>
    </lineage>
</organism>
<feature type="region of interest" description="Disordered" evidence="1">
    <location>
        <begin position="96"/>
        <end position="133"/>
    </location>
</feature>
<feature type="compositionally biased region" description="Acidic residues" evidence="1">
    <location>
        <begin position="123"/>
        <end position="133"/>
    </location>
</feature>
<dbReference type="AlphaFoldDB" id="A0A8J2PWW5"/>
<sequence length="133" mass="14714">MLKSRILILGILGLVQLETTETLYVRYYVCDNGCPMDNCEDESEEEESKVCTHIIETDPDGSYITFPNRCAFDCANKCYEYQLTAIPGACKPNMVAGSSGTSKGGTLPGDKNKSNLGIVNKVDDDDEYYDDEE</sequence>